<proteinExistence type="predicted"/>
<dbReference type="PANTHER" id="PTHR48081">
    <property type="entry name" value="AB HYDROLASE SUPERFAMILY PROTEIN C4A8.06C"/>
    <property type="match status" value="1"/>
</dbReference>
<dbReference type="Pfam" id="PF20434">
    <property type="entry name" value="BD-FAE"/>
    <property type="match status" value="1"/>
</dbReference>
<dbReference type="eggNOG" id="COG0657">
    <property type="taxonomic scope" value="Bacteria"/>
</dbReference>
<name>A0A1P8KE03_9BURK</name>
<dbReference type="RefSeq" id="WP_029709537.1">
    <property type="nucleotide sequence ID" value="NZ_CP019239.1"/>
</dbReference>
<dbReference type="SUPFAM" id="SSF53474">
    <property type="entry name" value="alpha/beta-Hydrolases"/>
    <property type="match status" value="1"/>
</dbReference>
<evidence type="ECO:0000259" key="2">
    <source>
        <dbReference type="Pfam" id="PF20434"/>
    </source>
</evidence>
<dbReference type="KEGG" id="rsb:RS694_18195"/>
<protein>
    <submittedName>
        <fullName evidence="3">Esterase</fullName>
    </submittedName>
</protein>
<reference evidence="3 4" key="1">
    <citation type="submission" date="2017-01" db="EMBL/GenBank/DDBJ databases">
        <authorList>
            <person name="Mah S.A."/>
            <person name="Swanson W.J."/>
            <person name="Moy G.W."/>
            <person name="Vacquier V.D."/>
        </authorList>
    </citation>
    <scope>NUCLEOTIDE SEQUENCE [LARGE SCALE GENOMIC DNA]</scope>
    <source>
        <strain evidence="3 4">DSM 22694</strain>
    </source>
</reference>
<gene>
    <name evidence="3" type="ORF">RS694_18195</name>
</gene>
<dbReference type="InterPro" id="IPR050300">
    <property type="entry name" value="GDXG_lipolytic_enzyme"/>
</dbReference>
<keyword evidence="1" id="KW-0378">Hydrolase</keyword>
<accession>A0A1P8KE03</accession>
<dbReference type="STRING" id="1484693.RS694_18195"/>
<dbReference type="AlphaFoldDB" id="A0A1P8KE03"/>
<dbReference type="Gene3D" id="3.40.50.1820">
    <property type="entry name" value="alpha/beta hydrolase"/>
    <property type="match status" value="1"/>
</dbReference>
<dbReference type="Proteomes" id="UP000186110">
    <property type="component" value="Chromosome"/>
</dbReference>
<dbReference type="InterPro" id="IPR029058">
    <property type="entry name" value="AB_hydrolase_fold"/>
</dbReference>
<dbReference type="EMBL" id="CP019239">
    <property type="protein sequence ID" value="APW44267.1"/>
    <property type="molecule type" value="Genomic_DNA"/>
</dbReference>
<dbReference type="GO" id="GO:0016787">
    <property type="term" value="F:hydrolase activity"/>
    <property type="evidence" value="ECO:0007669"/>
    <property type="project" value="UniProtKB-KW"/>
</dbReference>
<evidence type="ECO:0000313" key="4">
    <source>
        <dbReference type="Proteomes" id="UP000186110"/>
    </source>
</evidence>
<organism evidence="3 4">
    <name type="scientific">Rhodoferax saidenbachensis</name>
    <dbReference type="NCBI Taxonomy" id="1484693"/>
    <lineage>
        <taxon>Bacteria</taxon>
        <taxon>Pseudomonadati</taxon>
        <taxon>Pseudomonadota</taxon>
        <taxon>Betaproteobacteria</taxon>
        <taxon>Burkholderiales</taxon>
        <taxon>Comamonadaceae</taxon>
        <taxon>Rhodoferax</taxon>
    </lineage>
</organism>
<sequence>MSTPIYRDFTTQAQIDAQYNPSMGLADPNAPGAHYGAQADKARSTLRSHLDVPFGPTVHETLDIFPADKPNAPVFVFIHGGYWRAFQSKHFHGVALGLQARGITTVVINYALCPFVTIDEITRQARAAVAWTVRNIAQYGGDPTRIAIGGHSAGGHLTAMCLQTEWQRDYGLAQDPLKAAVLVSGLYDLQPLRYSYLQPMIQLDDGIVQRNSPAFLVRKSDTPVWITWGGAESPEFARQAQIYHDAWTAAGNRAELSAIPDADHFTAIHGFEQAHSPLCNWLAGKLGIA</sequence>
<keyword evidence="4" id="KW-1185">Reference proteome</keyword>
<feature type="domain" description="BD-FAE-like" evidence="2">
    <location>
        <begin position="67"/>
        <end position="230"/>
    </location>
</feature>
<dbReference type="InterPro" id="IPR049492">
    <property type="entry name" value="BD-FAE-like_dom"/>
</dbReference>
<dbReference type="PANTHER" id="PTHR48081:SF33">
    <property type="entry name" value="KYNURENINE FORMAMIDASE"/>
    <property type="match status" value="1"/>
</dbReference>
<evidence type="ECO:0000313" key="3">
    <source>
        <dbReference type="EMBL" id="APW44267.1"/>
    </source>
</evidence>
<evidence type="ECO:0000256" key="1">
    <source>
        <dbReference type="ARBA" id="ARBA00022801"/>
    </source>
</evidence>